<dbReference type="EMBL" id="CAJNOI010008143">
    <property type="protein sequence ID" value="CAF1595106.1"/>
    <property type="molecule type" value="Genomic_DNA"/>
</dbReference>
<sequence length="281" mass="28126">MGAFAPSLGSALTAAAAAPPASQPGPSDTKFAGADVTSGTVQQYGSSAAVPAAGDSRSLSTNVCYSIIDSTFPSFSDYCSALPQTTFTLPNFFGHNTKREANDLLLSLAPALDAHCVHIIRMFTCPLFFPPCNDAATLPCASLCRKIQNQCNGFDLSAINCDQLPEQSDFCPSFTGSTRSIGGGAYGSSGSYNSYGGSSYGQAAKSVGPAPYSGGDSYGASSYGHAAKSVGPAPYGGSSFGEAVRSVGSGSYGGSSYGGAVKSVGSAPYGGGDSYGASSYG</sequence>
<evidence type="ECO:0000256" key="1">
    <source>
        <dbReference type="ARBA" id="ARBA00022473"/>
    </source>
</evidence>
<evidence type="ECO:0000313" key="8">
    <source>
        <dbReference type="EMBL" id="CAF1680644.1"/>
    </source>
</evidence>
<dbReference type="InterPro" id="IPR015526">
    <property type="entry name" value="Frizzled/SFRP"/>
</dbReference>
<accession>A0A816GXN6</accession>
<dbReference type="Gene3D" id="1.10.2000.10">
    <property type="entry name" value="Frizzled cysteine-rich domain"/>
    <property type="match status" value="1"/>
</dbReference>
<feature type="disulfide bond" evidence="3">
    <location>
        <begin position="79"/>
        <end position="125"/>
    </location>
</feature>
<feature type="non-terminal residue" evidence="8">
    <location>
        <position position="1"/>
    </location>
</feature>
<gene>
    <name evidence="5" type="ORF">BJG266_LOCUS49992</name>
    <name evidence="6" type="ORF">BJG266_LOCUS49993</name>
    <name evidence="7" type="ORF">QVE165_LOCUS67085</name>
    <name evidence="8" type="ORF">QVE165_LOCUS67086</name>
</gene>
<dbReference type="EMBL" id="CAJNOM010008590">
    <property type="protein sequence ID" value="CAF1680644.1"/>
    <property type="molecule type" value="Genomic_DNA"/>
</dbReference>
<evidence type="ECO:0000313" key="5">
    <source>
        <dbReference type="EMBL" id="CAF1595098.1"/>
    </source>
</evidence>
<comment type="caution">
    <text evidence="8">The sequence shown here is derived from an EMBL/GenBank/DDBJ whole genome shotgun (WGS) entry which is preliminary data.</text>
</comment>
<organism evidence="8 9">
    <name type="scientific">Adineta steineri</name>
    <dbReference type="NCBI Taxonomy" id="433720"/>
    <lineage>
        <taxon>Eukaryota</taxon>
        <taxon>Metazoa</taxon>
        <taxon>Spiralia</taxon>
        <taxon>Gnathifera</taxon>
        <taxon>Rotifera</taxon>
        <taxon>Eurotatoria</taxon>
        <taxon>Bdelloidea</taxon>
        <taxon>Adinetida</taxon>
        <taxon>Adinetidae</taxon>
        <taxon>Adineta</taxon>
    </lineage>
</organism>
<name>A0A816GXN6_9BILA</name>
<dbReference type="GO" id="GO:0060070">
    <property type="term" value="P:canonical Wnt signaling pathway"/>
    <property type="evidence" value="ECO:0007669"/>
    <property type="project" value="TreeGrafter"/>
</dbReference>
<dbReference type="PANTHER" id="PTHR11309">
    <property type="entry name" value="FRIZZLED"/>
    <property type="match status" value="1"/>
</dbReference>
<dbReference type="EMBL" id="CAJNOM010008588">
    <property type="protein sequence ID" value="CAF1680639.1"/>
    <property type="molecule type" value="Genomic_DNA"/>
</dbReference>
<dbReference type="CDD" id="cd07066">
    <property type="entry name" value="CRD_FZ"/>
    <property type="match status" value="1"/>
</dbReference>
<dbReference type="Proteomes" id="UP000663877">
    <property type="component" value="Unassembled WGS sequence"/>
</dbReference>
<evidence type="ECO:0000256" key="2">
    <source>
        <dbReference type="ARBA" id="ARBA00023157"/>
    </source>
</evidence>
<dbReference type="AlphaFoldDB" id="A0A816GXN6"/>
<comment type="caution">
    <text evidence="3">Lacks conserved residue(s) required for the propagation of feature annotation.</text>
</comment>
<dbReference type="GO" id="GO:0017147">
    <property type="term" value="F:Wnt-protein binding"/>
    <property type="evidence" value="ECO:0007669"/>
    <property type="project" value="TreeGrafter"/>
</dbReference>
<dbReference type="SMART" id="SM00063">
    <property type="entry name" value="FRI"/>
    <property type="match status" value="1"/>
</dbReference>
<dbReference type="InterPro" id="IPR036790">
    <property type="entry name" value="Frizzled_dom_sf"/>
</dbReference>
<evidence type="ECO:0000313" key="9">
    <source>
        <dbReference type="Proteomes" id="UP000663832"/>
    </source>
</evidence>
<keyword evidence="1" id="KW-0217">Developmental protein</keyword>
<dbReference type="InterPro" id="IPR020067">
    <property type="entry name" value="Frizzled_dom"/>
</dbReference>
<reference evidence="8" key="1">
    <citation type="submission" date="2021-02" db="EMBL/GenBank/DDBJ databases">
        <authorList>
            <person name="Nowell W R."/>
        </authorList>
    </citation>
    <scope>NUCLEOTIDE SEQUENCE</scope>
</reference>
<evidence type="ECO:0000313" key="6">
    <source>
        <dbReference type="EMBL" id="CAF1595106.1"/>
    </source>
</evidence>
<keyword evidence="2 3" id="KW-1015">Disulfide bond</keyword>
<keyword evidence="9" id="KW-1185">Reference proteome</keyword>
<dbReference type="SUPFAM" id="SSF63501">
    <property type="entry name" value="Frizzled cysteine-rich domain"/>
    <property type="match status" value="1"/>
</dbReference>
<dbReference type="PROSITE" id="PS50038">
    <property type="entry name" value="FZ"/>
    <property type="match status" value="1"/>
</dbReference>
<protein>
    <recommendedName>
        <fullName evidence="4">FZ domain-containing protein</fullName>
    </recommendedName>
</protein>
<dbReference type="GO" id="GO:0042813">
    <property type="term" value="F:Wnt receptor activity"/>
    <property type="evidence" value="ECO:0007669"/>
    <property type="project" value="TreeGrafter"/>
</dbReference>
<dbReference type="Proteomes" id="UP000663832">
    <property type="component" value="Unassembled WGS sequence"/>
</dbReference>
<evidence type="ECO:0000313" key="7">
    <source>
        <dbReference type="EMBL" id="CAF1680639.1"/>
    </source>
</evidence>
<feature type="domain" description="FZ" evidence="4">
    <location>
        <begin position="59"/>
        <end position="174"/>
    </location>
</feature>
<dbReference type="GO" id="GO:0035567">
    <property type="term" value="P:non-canonical Wnt signaling pathway"/>
    <property type="evidence" value="ECO:0007669"/>
    <property type="project" value="TreeGrafter"/>
</dbReference>
<proteinExistence type="predicted"/>
<dbReference type="EMBL" id="CAJNOI010008141">
    <property type="protein sequence ID" value="CAF1595098.1"/>
    <property type="molecule type" value="Genomic_DNA"/>
</dbReference>
<dbReference type="GO" id="GO:0005886">
    <property type="term" value="C:plasma membrane"/>
    <property type="evidence" value="ECO:0007669"/>
    <property type="project" value="TreeGrafter"/>
</dbReference>
<dbReference type="Pfam" id="PF01392">
    <property type="entry name" value="Fz"/>
    <property type="match status" value="1"/>
</dbReference>
<evidence type="ECO:0000256" key="3">
    <source>
        <dbReference type="PROSITE-ProRule" id="PRU00090"/>
    </source>
</evidence>
<evidence type="ECO:0000259" key="4">
    <source>
        <dbReference type="PROSITE" id="PS50038"/>
    </source>
</evidence>